<evidence type="ECO:0000313" key="5">
    <source>
        <dbReference type="Proteomes" id="UP001204439"/>
    </source>
</evidence>
<feature type="domain" description="Secretion system C-terminal sorting" evidence="3">
    <location>
        <begin position="1110"/>
        <end position="1173"/>
    </location>
</feature>
<organism evidence="4 5">
    <name type="scientific">Epilithonimonas ginsengisoli</name>
    <dbReference type="NCBI Taxonomy" id="1245592"/>
    <lineage>
        <taxon>Bacteria</taxon>
        <taxon>Pseudomonadati</taxon>
        <taxon>Bacteroidota</taxon>
        <taxon>Flavobacteriia</taxon>
        <taxon>Flavobacteriales</taxon>
        <taxon>Weeksellaceae</taxon>
        <taxon>Chryseobacterium group</taxon>
        <taxon>Epilithonimonas</taxon>
    </lineage>
</organism>
<comment type="caution">
    <text evidence="4">The sequence shown here is derived from an EMBL/GenBank/DDBJ whole genome shotgun (WGS) entry which is preliminary data.</text>
</comment>
<dbReference type="Pfam" id="PF18962">
    <property type="entry name" value="Por_Secre_tail"/>
    <property type="match status" value="1"/>
</dbReference>
<evidence type="ECO:0000313" key="4">
    <source>
        <dbReference type="EMBL" id="MDW8549891.1"/>
    </source>
</evidence>
<keyword evidence="5" id="KW-1185">Reference proteome</keyword>
<gene>
    <name evidence="4" type="ORF">NG800_013280</name>
</gene>
<accession>A0ABU4JJM2</accession>
<reference evidence="4 5" key="1">
    <citation type="submission" date="2023-11" db="EMBL/GenBank/DDBJ databases">
        <title>First isolation, identification, and characterization of non-pathogenic Epilithonimonas ginsengisoli isolated from diseased farmed rainbow trout (Oncorhynchus mykiss) in Chile.</title>
        <authorList>
            <person name="Miranda C.D."/>
            <person name="Irgang R."/>
            <person name="Concha C."/>
            <person name="Rojas R."/>
            <person name="Avendano R."/>
        </authorList>
    </citation>
    <scope>NUCLEOTIDE SEQUENCE [LARGE SCALE GENOMIC DNA]</scope>
    <source>
        <strain evidence="4 5">FP99</strain>
    </source>
</reference>
<dbReference type="NCBIfam" id="TIGR04183">
    <property type="entry name" value="Por_Secre_tail"/>
    <property type="match status" value="1"/>
</dbReference>
<keyword evidence="1 2" id="KW-0732">Signal</keyword>
<feature type="signal peptide" evidence="2">
    <location>
        <begin position="1"/>
        <end position="20"/>
    </location>
</feature>
<protein>
    <submittedName>
        <fullName evidence="4">T9SS type A sorting domain-containing protein</fullName>
    </submittedName>
</protein>
<name>A0ABU4JJM2_9FLAO</name>
<dbReference type="RefSeq" id="WP_086048106.1">
    <property type="nucleotide sequence ID" value="NZ_JAMXLT020000023.1"/>
</dbReference>
<evidence type="ECO:0000256" key="1">
    <source>
        <dbReference type="ARBA" id="ARBA00022729"/>
    </source>
</evidence>
<dbReference type="Proteomes" id="UP001204439">
    <property type="component" value="Unassembled WGS sequence"/>
</dbReference>
<proteinExistence type="predicted"/>
<feature type="chain" id="PRO_5046000727" evidence="2">
    <location>
        <begin position="21"/>
        <end position="1179"/>
    </location>
</feature>
<sequence>MLKFYSLSMLFCALSLNGQWLTSKFSATNDSLTNISNFQDRELKILESDHTLAPNSYIFYRDGILPDGTKTDGLYIPVAKAYQMWKKGRYMQSDAGSHTPISENGQQTAAVFWEDVNGLISSTSIVGTGTDAKIKIIIDKTKGEGNASIAFKVNGIIYWTWHIWVTDDPKNGASYGQGFETDVLNQPFTPQYMDRNLGAINANFLGHDWHRSGGLMYQWGRKDPVPPLEYKDGTFYEVTGDLGSRRHAQATLQSSPISVKQRGTDTGTNNINGNIRYSINNPIDIITHATNDGTWFSNQQYKSNNSNPDLIETWDLWADNRKGLHSNASSGNNTVAADSRSYELKSEYDPCPNGWRVPSHYGRNTVNNNLNPLGRKNSGFNDDTNVAYSQILPNSVNDALIGVKVYPGRGIDFNGTTNRKIGSLPTTGNYIYYSASGGNSAQVVYQDQASDGFLLNATYGIGGVRGTIIRNDPTRADVSSTGWNGIYVNQTFKTNGLGAVRCMKDPNMAYLPAFYETEYVLSTDNDNTNYNAWTKEPNSFVVMTGETNDAISQDKELFISLKKAYAMHKLYLSQNKELPLGNIHTGSVVWTDNQSLIKKIQIVGTYPNQQMKVTIAAKKKGNAVIAFHKGNNGVWGTSNPDKVLWSWHIWAPVTDPLSPENQITYTTESVENGGITSTTNGQIIDPAKGGTPLTTTFMDRNIGALQALPSSLVRPDLATELKSKTQIQQSGGLHYQWGRKDPLPTFHNPGGTQYISGHNNSVQVGATYNIYRQTGVNSAGNVVLGISNPITDAMFSSTDNASGYSREWTVYKSSAGIAASDPKNEKIRKIIKYATENPLYFFFRSKTSNELGMEDAGTLLTKSIQVKDWISDENGLAQDRWGHATEKSPYDPCPAGWRVPDTANANLFAAGNNGSYAKGSSPWFYNGYNTSTNFANYGIVQSTIANLTGGAVNNAVNVRQYPGYTLSITTETTSPTSRSGWVFSFPGSKYNIGNIPTTGIRGILGGNDWKNARSGFPNVDNYKYQTGLWTSSPADFYTGYAIGLDISSTSGYGGKLASGTGFYPQAAMGVRCAKDTERYMGDLPYTINSGGTTLNTVITIKDHKSDDFQIHPNPVKDVLHIVSKDNDRQDPGFVIFNAAGGIVKQGHFNNSSINIANLPPGVYMLTVENSPKAFKVIKK</sequence>
<dbReference type="EMBL" id="JAMXLT020000023">
    <property type="protein sequence ID" value="MDW8549891.1"/>
    <property type="molecule type" value="Genomic_DNA"/>
</dbReference>
<dbReference type="InterPro" id="IPR026444">
    <property type="entry name" value="Secre_tail"/>
</dbReference>
<evidence type="ECO:0000256" key="2">
    <source>
        <dbReference type="SAM" id="SignalP"/>
    </source>
</evidence>
<evidence type="ECO:0000259" key="3">
    <source>
        <dbReference type="Pfam" id="PF18962"/>
    </source>
</evidence>